<evidence type="ECO:0000313" key="7">
    <source>
        <dbReference type="EMBL" id="SIO07032.1"/>
    </source>
</evidence>
<evidence type="ECO:0000313" key="8">
    <source>
        <dbReference type="Proteomes" id="UP000185003"/>
    </source>
</evidence>
<feature type="domain" description="YqgF/RNase H-like" evidence="6">
    <location>
        <begin position="2"/>
        <end position="100"/>
    </location>
</feature>
<dbReference type="EC" id="3.1.-.-" evidence="5"/>
<dbReference type="CDD" id="cd16964">
    <property type="entry name" value="YqgF"/>
    <property type="match status" value="1"/>
</dbReference>
<protein>
    <recommendedName>
        <fullName evidence="5">Putative pre-16S rRNA nuclease</fullName>
        <ecNumber evidence="5">3.1.-.-</ecNumber>
    </recommendedName>
</protein>
<dbReference type="SUPFAM" id="SSF53098">
    <property type="entry name" value="Ribonuclease H-like"/>
    <property type="match status" value="1"/>
</dbReference>
<dbReference type="InterPro" id="IPR037027">
    <property type="entry name" value="YqgF/RNaseH-like_dom_sf"/>
</dbReference>
<dbReference type="InterPro" id="IPR005227">
    <property type="entry name" value="YqgF"/>
</dbReference>
<dbReference type="OrthoDB" id="9796140at2"/>
<comment type="similarity">
    <text evidence="5">Belongs to the YqgF HJR family.</text>
</comment>
<evidence type="ECO:0000259" key="6">
    <source>
        <dbReference type="SMART" id="SM00732"/>
    </source>
</evidence>
<dbReference type="HAMAP" id="MF_00651">
    <property type="entry name" value="Nuclease_YqgF"/>
    <property type="match status" value="1"/>
</dbReference>
<dbReference type="RefSeq" id="WP_074239802.1">
    <property type="nucleotide sequence ID" value="NZ_CP154260.1"/>
</dbReference>
<dbReference type="SMART" id="SM00732">
    <property type="entry name" value="YqgFc"/>
    <property type="match status" value="1"/>
</dbReference>
<keyword evidence="3 5" id="KW-0540">Nuclease</keyword>
<dbReference type="InterPro" id="IPR012337">
    <property type="entry name" value="RNaseH-like_sf"/>
</dbReference>
<dbReference type="GO" id="GO:0005829">
    <property type="term" value="C:cytosol"/>
    <property type="evidence" value="ECO:0007669"/>
    <property type="project" value="TreeGrafter"/>
</dbReference>
<sequence length="138" mass="15386">MPRIMAIDYGKKRTGLAVTDPLKIIASGLGTVPSHELIPYLKKYFAAEPVELILIGLPRNLDGSATDATALVEECIRILQKHFPDMPLKKVDERFTSKMAFQSMLDSGMKKKDRQNKGLVDEISATIILQEYLQHTAS</sequence>
<dbReference type="Proteomes" id="UP000185003">
    <property type="component" value="Unassembled WGS sequence"/>
</dbReference>
<dbReference type="GO" id="GO:0004518">
    <property type="term" value="F:nuclease activity"/>
    <property type="evidence" value="ECO:0007669"/>
    <property type="project" value="UniProtKB-KW"/>
</dbReference>
<keyword evidence="4 5" id="KW-0378">Hydrolase</keyword>
<dbReference type="PANTHER" id="PTHR33317">
    <property type="entry name" value="POLYNUCLEOTIDYL TRANSFERASE, RIBONUCLEASE H-LIKE SUPERFAMILY PROTEIN"/>
    <property type="match status" value="1"/>
</dbReference>
<evidence type="ECO:0000256" key="2">
    <source>
        <dbReference type="ARBA" id="ARBA00022517"/>
    </source>
</evidence>
<dbReference type="GO" id="GO:0000967">
    <property type="term" value="P:rRNA 5'-end processing"/>
    <property type="evidence" value="ECO:0007669"/>
    <property type="project" value="UniProtKB-UniRule"/>
</dbReference>
<dbReference type="Gene3D" id="3.30.420.140">
    <property type="entry name" value="YqgF/RNase H-like domain"/>
    <property type="match status" value="1"/>
</dbReference>
<dbReference type="NCBIfam" id="TIGR00250">
    <property type="entry name" value="RNAse_H_YqgF"/>
    <property type="match status" value="1"/>
</dbReference>
<evidence type="ECO:0000256" key="4">
    <source>
        <dbReference type="ARBA" id="ARBA00022801"/>
    </source>
</evidence>
<name>A0A1N6GI07_9BACT</name>
<gene>
    <name evidence="7" type="ORF">SAMN04488055_2777</name>
</gene>
<dbReference type="AlphaFoldDB" id="A0A1N6GI07"/>
<keyword evidence="2 5" id="KW-0690">Ribosome biogenesis</keyword>
<dbReference type="PANTHER" id="PTHR33317:SF4">
    <property type="entry name" value="POLYNUCLEOTIDYL TRANSFERASE, RIBONUCLEASE H-LIKE SUPERFAMILY PROTEIN"/>
    <property type="match status" value="1"/>
</dbReference>
<keyword evidence="1 5" id="KW-0963">Cytoplasm</keyword>
<dbReference type="GO" id="GO:0016788">
    <property type="term" value="F:hydrolase activity, acting on ester bonds"/>
    <property type="evidence" value="ECO:0007669"/>
    <property type="project" value="UniProtKB-UniRule"/>
</dbReference>
<organism evidence="7 8">
    <name type="scientific">Chitinophaga niabensis</name>
    <dbReference type="NCBI Taxonomy" id="536979"/>
    <lineage>
        <taxon>Bacteria</taxon>
        <taxon>Pseudomonadati</taxon>
        <taxon>Bacteroidota</taxon>
        <taxon>Chitinophagia</taxon>
        <taxon>Chitinophagales</taxon>
        <taxon>Chitinophagaceae</taxon>
        <taxon>Chitinophaga</taxon>
    </lineage>
</organism>
<dbReference type="InterPro" id="IPR006641">
    <property type="entry name" value="YqgF/RNaseH-like_dom"/>
</dbReference>
<accession>A0A1N6GI07</accession>
<reference evidence="7 8" key="1">
    <citation type="submission" date="2016-11" db="EMBL/GenBank/DDBJ databases">
        <authorList>
            <person name="Jaros S."/>
            <person name="Januszkiewicz K."/>
            <person name="Wedrychowicz H."/>
        </authorList>
    </citation>
    <scope>NUCLEOTIDE SEQUENCE [LARGE SCALE GENOMIC DNA]</scope>
    <source>
        <strain evidence="7 8">DSM 24787</strain>
    </source>
</reference>
<evidence type="ECO:0000256" key="5">
    <source>
        <dbReference type="HAMAP-Rule" id="MF_00651"/>
    </source>
</evidence>
<dbReference type="Pfam" id="PF03652">
    <property type="entry name" value="RuvX"/>
    <property type="match status" value="1"/>
</dbReference>
<evidence type="ECO:0000256" key="1">
    <source>
        <dbReference type="ARBA" id="ARBA00022490"/>
    </source>
</evidence>
<dbReference type="STRING" id="536979.SAMN04488055_2777"/>
<dbReference type="EMBL" id="FSRA01000001">
    <property type="protein sequence ID" value="SIO07032.1"/>
    <property type="molecule type" value="Genomic_DNA"/>
</dbReference>
<comment type="subcellular location">
    <subcellularLocation>
        <location evidence="5">Cytoplasm</location>
    </subcellularLocation>
</comment>
<proteinExistence type="inferred from homology"/>
<comment type="function">
    <text evidence="5">Could be a nuclease involved in processing of the 5'-end of pre-16S rRNA.</text>
</comment>
<evidence type="ECO:0000256" key="3">
    <source>
        <dbReference type="ARBA" id="ARBA00022722"/>
    </source>
</evidence>
<keyword evidence="8" id="KW-1185">Reference proteome</keyword>